<name>A0A5B1M4J7_9ACTN</name>
<organism evidence="3 4">
    <name type="scientific">Nocardioides antri</name>
    <dbReference type="NCBI Taxonomy" id="2607659"/>
    <lineage>
        <taxon>Bacteria</taxon>
        <taxon>Bacillati</taxon>
        <taxon>Actinomycetota</taxon>
        <taxon>Actinomycetes</taxon>
        <taxon>Propionibacteriales</taxon>
        <taxon>Nocardioidaceae</taxon>
        <taxon>Nocardioides</taxon>
    </lineage>
</organism>
<dbReference type="EMBL" id="VUJW01000003">
    <property type="protein sequence ID" value="KAA1427586.1"/>
    <property type="molecule type" value="Genomic_DNA"/>
</dbReference>
<dbReference type="PROSITE" id="PS51257">
    <property type="entry name" value="PROKAR_LIPOPROTEIN"/>
    <property type="match status" value="1"/>
</dbReference>
<feature type="region of interest" description="Disordered" evidence="1">
    <location>
        <begin position="29"/>
        <end position="71"/>
    </location>
</feature>
<protein>
    <recommendedName>
        <fullName evidence="5">DUF3558 domain-containing protein</fullName>
    </recommendedName>
</protein>
<reference evidence="3 4" key="2">
    <citation type="submission" date="2019-09" db="EMBL/GenBank/DDBJ databases">
        <authorList>
            <person name="Jin C."/>
        </authorList>
    </citation>
    <scope>NUCLEOTIDE SEQUENCE [LARGE SCALE GENOMIC DNA]</scope>
    <source>
        <strain evidence="3 4">BN140041</strain>
    </source>
</reference>
<gene>
    <name evidence="3" type="ORF">F0U47_09025</name>
</gene>
<evidence type="ECO:0008006" key="5">
    <source>
        <dbReference type="Google" id="ProtNLM"/>
    </source>
</evidence>
<dbReference type="RefSeq" id="WP_149749950.1">
    <property type="nucleotide sequence ID" value="NZ_VUJW01000003.1"/>
</dbReference>
<evidence type="ECO:0000256" key="2">
    <source>
        <dbReference type="SAM" id="SignalP"/>
    </source>
</evidence>
<comment type="caution">
    <text evidence="3">The sequence shown here is derived from an EMBL/GenBank/DDBJ whole genome shotgun (WGS) entry which is preliminary data.</text>
</comment>
<dbReference type="AlphaFoldDB" id="A0A5B1M4J7"/>
<reference evidence="3 4" key="1">
    <citation type="submission" date="2019-09" db="EMBL/GenBank/DDBJ databases">
        <title>Nocardioides panacisoli sp. nov., isolated from the soil of a ginseng field.</title>
        <authorList>
            <person name="Cho C."/>
        </authorList>
    </citation>
    <scope>NUCLEOTIDE SEQUENCE [LARGE SCALE GENOMIC DNA]</scope>
    <source>
        <strain evidence="3 4">BN140041</strain>
    </source>
</reference>
<feature type="chain" id="PRO_5039319404" description="DUF3558 domain-containing protein" evidence="2">
    <location>
        <begin position="25"/>
        <end position="196"/>
    </location>
</feature>
<dbReference type="Proteomes" id="UP000324351">
    <property type="component" value="Unassembled WGS sequence"/>
</dbReference>
<evidence type="ECO:0000256" key="1">
    <source>
        <dbReference type="SAM" id="MobiDB-lite"/>
    </source>
</evidence>
<accession>A0A5B1M4J7</accession>
<feature type="signal peptide" evidence="2">
    <location>
        <begin position="1"/>
        <end position="24"/>
    </location>
</feature>
<sequence length="196" mass="19774">MPFPRRARGTLLAPALLLAGALLASCGGDDPDDDAAPTETVTVTAPPEETTTASESATTAESLTTPAGEAPDVATVEAIAQATFEPVADCPDGSFQEVDDLLTTLSEEFAAQATALHSYACGGRIDQVVYAVMPDEATAAQALDPASGVLSNAPAWVAGNVVVAMNYGVEGDGVDIGAFFAELTAACGCGETRYTG</sequence>
<keyword evidence="4" id="KW-1185">Reference proteome</keyword>
<keyword evidence="2" id="KW-0732">Signal</keyword>
<feature type="compositionally biased region" description="Low complexity" evidence="1">
    <location>
        <begin position="37"/>
        <end position="67"/>
    </location>
</feature>
<evidence type="ECO:0000313" key="3">
    <source>
        <dbReference type="EMBL" id="KAA1427586.1"/>
    </source>
</evidence>
<evidence type="ECO:0000313" key="4">
    <source>
        <dbReference type="Proteomes" id="UP000324351"/>
    </source>
</evidence>
<proteinExistence type="predicted"/>